<dbReference type="GeneID" id="28819729"/>
<dbReference type="PANTHER" id="PTHR43194:SF4">
    <property type="entry name" value="AB HYDROLASE-1 DOMAIN-CONTAINING PROTEIN"/>
    <property type="match status" value="1"/>
</dbReference>
<evidence type="ECO:0000313" key="2">
    <source>
        <dbReference type="Proteomes" id="UP000070700"/>
    </source>
</evidence>
<reference evidence="1 2" key="1">
    <citation type="submission" date="2015-10" db="EMBL/GenBank/DDBJ databases">
        <title>Full genome of DAOMC 229536 Phialocephala scopiformis, a fungal endophyte of spruce producing the potent anti-insectan compound rugulosin.</title>
        <authorList>
            <consortium name="DOE Joint Genome Institute"/>
            <person name="Walker A.K."/>
            <person name="Frasz S.L."/>
            <person name="Seifert K.A."/>
            <person name="Miller J.D."/>
            <person name="Mondo S.J."/>
            <person name="Labutti K."/>
            <person name="Lipzen A."/>
            <person name="Dockter R."/>
            <person name="Kennedy M."/>
            <person name="Grigoriev I.V."/>
            <person name="Spatafora J.W."/>
        </authorList>
    </citation>
    <scope>NUCLEOTIDE SEQUENCE [LARGE SCALE GENOMIC DNA]</scope>
    <source>
        <strain evidence="1 2">CBS 120377</strain>
    </source>
</reference>
<dbReference type="KEGG" id="psco:LY89DRAFT_597898"/>
<accession>A0A132BBH6</accession>
<dbReference type="GO" id="GO:0016787">
    <property type="term" value="F:hydrolase activity"/>
    <property type="evidence" value="ECO:0007669"/>
    <property type="project" value="UniProtKB-KW"/>
</dbReference>
<dbReference type="CDD" id="cd12809">
    <property type="entry name" value="Esterase_713_like-2"/>
    <property type="match status" value="1"/>
</dbReference>
<dbReference type="InterPro" id="IPR050228">
    <property type="entry name" value="Carboxylesterase_BioH"/>
</dbReference>
<keyword evidence="2" id="KW-1185">Reference proteome</keyword>
<sequence>MTGQMYVEKLVPLKPTQKYPLIFITGSGQTSTNWLNTPDGREGWGSYLLSKGYTLYLTDQPQRGRSPWVPGEGTISMYNVSFIEDYFTSPQNADLWPQAHLHTQWPGSGTKGDPTFDAFFSSEIQQQANDTLAETLNVAAGVALLDKIGSAIIITHSHSGPYGWGIADRRPNLVKGIVALEPEGPPFVQEVIRSGPARPYGIATLPLTYSPSITNPSELVTQTIAAQGVNRSSCILQAEPARKLVNLATIPVFVMTSEASYHAVYDYCTVDYLRQAGVTVDYLDLPEVGIHGNAHFSFMELNNFEIVPHVEEWIGRRE</sequence>
<dbReference type="STRING" id="149040.A0A132BBH6"/>
<keyword evidence="1" id="KW-0378">Hydrolase</keyword>
<dbReference type="AlphaFoldDB" id="A0A132BBH6"/>
<protein>
    <submittedName>
        <fullName evidence="1">Alpha/beta-hydrolase</fullName>
    </submittedName>
</protein>
<dbReference type="EMBL" id="KQ947431">
    <property type="protein sequence ID" value="KUJ09623.1"/>
    <property type="molecule type" value="Genomic_DNA"/>
</dbReference>
<dbReference type="SUPFAM" id="SSF53474">
    <property type="entry name" value="alpha/beta-Hydrolases"/>
    <property type="match status" value="1"/>
</dbReference>
<organism evidence="1 2">
    <name type="scientific">Mollisia scopiformis</name>
    <name type="common">Conifer needle endophyte fungus</name>
    <name type="synonym">Phialocephala scopiformis</name>
    <dbReference type="NCBI Taxonomy" id="149040"/>
    <lineage>
        <taxon>Eukaryota</taxon>
        <taxon>Fungi</taxon>
        <taxon>Dikarya</taxon>
        <taxon>Ascomycota</taxon>
        <taxon>Pezizomycotina</taxon>
        <taxon>Leotiomycetes</taxon>
        <taxon>Helotiales</taxon>
        <taxon>Mollisiaceae</taxon>
        <taxon>Mollisia</taxon>
    </lineage>
</organism>
<evidence type="ECO:0000313" key="1">
    <source>
        <dbReference type="EMBL" id="KUJ09623.1"/>
    </source>
</evidence>
<dbReference type="InterPro" id="IPR029058">
    <property type="entry name" value="AB_hydrolase_fold"/>
</dbReference>
<dbReference type="OrthoDB" id="9978720at2759"/>
<dbReference type="Gene3D" id="3.40.50.1820">
    <property type="entry name" value="alpha/beta hydrolase"/>
    <property type="match status" value="1"/>
</dbReference>
<name>A0A132BBH6_MOLSC</name>
<dbReference type="PANTHER" id="PTHR43194">
    <property type="entry name" value="HYDROLASE ALPHA/BETA FOLD FAMILY"/>
    <property type="match status" value="1"/>
</dbReference>
<dbReference type="Proteomes" id="UP000070700">
    <property type="component" value="Unassembled WGS sequence"/>
</dbReference>
<dbReference type="InParanoid" id="A0A132BBH6"/>
<dbReference type="RefSeq" id="XP_018063978.1">
    <property type="nucleotide sequence ID" value="XM_018210003.1"/>
</dbReference>
<gene>
    <name evidence="1" type="ORF">LY89DRAFT_597898</name>
</gene>
<proteinExistence type="predicted"/>